<keyword evidence="2" id="KW-0808">Transferase</keyword>
<name>A0A6I2GC17_9LACT</name>
<dbReference type="InterPro" id="IPR002629">
    <property type="entry name" value="Met_Synth_C/arc"/>
</dbReference>
<dbReference type="RefSeq" id="WP_153863148.1">
    <property type="nucleotide sequence ID" value="NZ_WJQS01000002.1"/>
</dbReference>
<sequence>MTEIKTKTKRFLTVGSLLRPQDLLNYKTEIENRDDIQYPFYNDFEGYKETETNAVKDVIAEQVNRDFPEITDGEFSKSLWHLDFVWGLNGVRRYIADNGYFFLDHDDHNHFETRKDIGIEITDHLHGHHHAFIDHFVRLKENAPVDAHLKQCIPSPSHIYGELSMKDDIIGGKVYTSETEFKQDLIQAYKDFLDEFVAAGGKIIQFDDCLWELFADDNPNSPFSGKEINREEILNSAQIFIDINNEVIAYGHDLGLKVYTHNCRGNYSSRNMGAGSYSQIADLFLEKQNYDRFYLEWDDERAGDLSALSAFKNKPEVEVVVGLLSSKKNTLEDEEKIKAQLEEASKYIPKDKLYLSHQCGFASCDGGNELTVAEQWAKIEQGQKIAFDFWQE</sequence>
<accession>A0A6I2GC17</accession>
<dbReference type="AlphaFoldDB" id="A0A6I2GC17"/>
<dbReference type="GO" id="GO:0032259">
    <property type="term" value="P:methylation"/>
    <property type="evidence" value="ECO:0007669"/>
    <property type="project" value="UniProtKB-KW"/>
</dbReference>
<keyword evidence="3" id="KW-1185">Reference proteome</keyword>
<organism evidence="2 3">
    <name type="scientific">Fundicoccus ignavus</name>
    <dbReference type="NCBI Taxonomy" id="2664442"/>
    <lineage>
        <taxon>Bacteria</taxon>
        <taxon>Bacillati</taxon>
        <taxon>Bacillota</taxon>
        <taxon>Bacilli</taxon>
        <taxon>Lactobacillales</taxon>
        <taxon>Aerococcaceae</taxon>
        <taxon>Fundicoccus</taxon>
    </lineage>
</organism>
<proteinExistence type="predicted"/>
<gene>
    <name evidence="2" type="ORF">GIY09_02540</name>
</gene>
<feature type="domain" description="Cobalamin-independent methionine synthase MetE C-terminal/archaeal" evidence="1">
    <location>
        <begin position="183"/>
        <end position="363"/>
    </location>
</feature>
<dbReference type="SUPFAM" id="SSF51726">
    <property type="entry name" value="UROD/MetE-like"/>
    <property type="match status" value="1"/>
</dbReference>
<dbReference type="Pfam" id="PF01717">
    <property type="entry name" value="Meth_synt_2"/>
    <property type="match status" value="1"/>
</dbReference>
<comment type="caution">
    <text evidence="2">The sequence shown here is derived from an EMBL/GenBank/DDBJ whole genome shotgun (WGS) entry which is preliminary data.</text>
</comment>
<evidence type="ECO:0000313" key="3">
    <source>
        <dbReference type="Proteomes" id="UP000430975"/>
    </source>
</evidence>
<keyword evidence="2" id="KW-0489">Methyltransferase</keyword>
<dbReference type="CDD" id="cd03311">
    <property type="entry name" value="CIMS_C_terminal_like"/>
    <property type="match status" value="1"/>
</dbReference>
<dbReference type="Proteomes" id="UP000430975">
    <property type="component" value="Unassembled WGS sequence"/>
</dbReference>
<dbReference type="GO" id="GO:0009086">
    <property type="term" value="P:methionine biosynthetic process"/>
    <property type="evidence" value="ECO:0007669"/>
    <property type="project" value="InterPro"/>
</dbReference>
<protein>
    <submittedName>
        <fullName evidence="2">5-methyltetrahydropteroyltriglutamate--homocysteine methyltransferase</fullName>
    </submittedName>
</protein>
<reference evidence="2 3" key="1">
    <citation type="submission" date="2019-11" db="EMBL/GenBank/DDBJ databases">
        <title>Characterisation of Fundicoccus ignavus gen. nov. sp. nov., a novel genus of the family Aerococcaceae isolated from bulk tank milk.</title>
        <authorList>
            <person name="Siebert A."/>
            <person name="Huptas C."/>
            <person name="Wenning M."/>
            <person name="Scherer S."/>
            <person name="Doll E.V."/>
        </authorList>
    </citation>
    <scope>NUCLEOTIDE SEQUENCE [LARGE SCALE GENOMIC DNA]</scope>
    <source>
        <strain evidence="2 3">WS4759</strain>
    </source>
</reference>
<dbReference type="EMBL" id="WJQS01000002">
    <property type="protein sequence ID" value="MRI84776.1"/>
    <property type="molecule type" value="Genomic_DNA"/>
</dbReference>
<evidence type="ECO:0000313" key="2">
    <source>
        <dbReference type="EMBL" id="MRI84776.1"/>
    </source>
</evidence>
<dbReference type="Gene3D" id="3.20.20.210">
    <property type="match status" value="1"/>
</dbReference>
<evidence type="ECO:0000259" key="1">
    <source>
        <dbReference type="Pfam" id="PF01717"/>
    </source>
</evidence>
<dbReference type="PANTHER" id="PTHR43844:SF1">
    <property type="entry name" value="METHIONINE SYNTHASE"/>
    <property type="match status" value="1"/>
</dbReference>
<dbReference type="GO" id="GO:0008270">
    <property type="term" value="F:zinc ion binding"/>
    <property type="evidence" value="ECO:0007669"/>
    <property type="project" value="InterPro"/>
</dbReference>
<dbReference type="InterPro" id="IPR038071">
    <property type="entry name" value="UROD/MetE-like_sf"/>
</dbReference>
<dbReference type="PANTHER" id="PTHR43844">
    <property type="entry name" value="METHIONINE SYNTHASE"/>
    <property type="match status" value="1"/>
</dbReference>
<dbReference type="GO" id="GO:0003871">
    <property type="term" value="F:5-methyltetrahydropteroyltriglutamate-homocysteine S-methyltransferase activity"/>
    <property type="evidence" value="ECO:0007669"/>
    <property type="project" value="InterPro"/>
</dbReference>